<dbReference type="Pfam" id="PF00085">
    <property type="entry name" value="Thioredoxin"/>
    <property type="match status" value="1"/>
</dbReference>
<keyword evidence="3" id="KW-0732">Signal</keyword>
<dbReference type="GO" id="GO:0005929">
    <property type="term" value="C:cilium"/>
    <property type="evidence" value="ECO:0007669"/>
    <property type="project" value="TreeGrafter"/>
</dbReference>
<protein>
    <submittedName>
        <fullName evidence="6">Thioredoxin domain-containing protein 15-like</fullName>
    </submittedName>
</protein>
<accession>A0A8B8CSV9</accession>
<dbReference type="InterPro" id="IPR042418">
    <property type="entry name" value="TXNDC15"/>
</dbReference>
<dbReference type="PROSITE" id="PS51352">
    <property type="entry name" value="THIOREDOXIN_2"/>
    <property type="match status" value="1"/>
</dbReference>
<feature type="chain" id="PRO_5034279369" evidence="3">
    <location>
        <begin position="31"/>
        <end position="404"/>
    </location>
</feature>
<keyword evidence="2" id="KW-1133">Transmembrane helix</keyword>
<dbReference type="PANTHER" id="PTHR14684">
    <property type="entry name" value="THIOREDOXIN DOMAIN-CONTAINING PROTEIN 15"/>
    <property type="match status" value="1"/>
</dbReference>
<reference evidence="6" key="1">
    <citation type="submission" date="2025-08" db="UniProtKB">
        <authorList>
            <consortium name="RefSeq"/>
        </authorList>
    </citation>
    <scope>IDENTIFICATION</scope>
    <source>
        <tissue evidence="6">Whole sample</tissue>
    </source>
</reference>
<gene>
    <name evidence="6" type="primary">LOC111120826</name>
</gene>
<evidence type="ECO:0000256" key="3">
    <source>
        <dbReference type="SAM" id="SignalP"/>
    </source>
</evidence>
<proteinExistence type="predicted"/>
<dbReference type="OrthoDB" id="1899781at2759"/>
<organism evidence="5 6">
    <name type="scientific">Crassostrea virginica</name>
    <name type="common">Eastern oyster</name>
    <dbReference type="NCBI Taxonomy" id="6565"/>
    <lineage>
        <taxon>Eukaryota</taxon>
        <taxon>Metazoa</taxon>
        <taxon>Spiralia</taxon>
        <taxon>Lophotrochozoa</taxon>
        <taxon>Mollusca</taxon>
        <taxon>Bivalvia</taxon>
        <taxon>Autobranchia</taxon>
        <taxon>Pteriomorphia</taxon>
        <taxon>Ostreida</taxon>
        <taxon>Ostreoidea</taxon>
        <taxon>Ostreidae</taxon>
        <taxon>Crassostrea</taxon>
    </lineage>
</organism>
<feature type="domain" description="Thioredoxin" evidence="4">
    <location>
        <begin position="215"/>
        <end position="335"/>
    </location>
</feature>
<evidence type="ECO:0000313" key="5">
    <source>
        <dbReference type="Proteomes" id="UP000694844"/>
    </source>
</evidence>
<dbReference type="RefSeq" id="XP_022317521.1">
    <property type="nucleotide sequence ID" value="XM_022461813.1"/>
</dbReference>
<feature type="region of interest" description="Disordered" evidence="1">
    <location>
        <begin position="34"/>
        <end position="141"/>
    </location>
</feature>
<dbReference type="GO" id="GO:0060271">
    <property type="term" value="P:cilium assembly"/>
    <property type="evidence" value="ECO:0007669"/>
    <property type="project" value="TreeGrafter"/>
</dbReference>
<dbReference type="InterPro" id="IPR036249">
    <property type="entry name" value="Thioredoxin-like_sf"/>
</dbReference>
<keyword evidence="2" id="KW-0472">Membrane</keyword>
<dbReference type="InterPro" id="IPR013766">
    <property type="entry name" value="Thioredoxin_domain"/>
</dbReference>
<dbReference type="GeneID" id="111120826"/>
<evidence type="ECO:0000259" key="4">
    <source>
        <dbReference type="PROSITE" id="PS51352"/>
    </source>
</evidence>
<dbReference type="Gene3D" id="3.40.30.10">
    <property type="entry name" value="Glutaredoxin"/>
    <property type="match status" value="1"/>
</dbReference>
<feature type="compositionally biased region" description="Basic and acidic residues" evidence="1">
    <location>
        <begin position="34"/>
        <end position="72"/>
    </location>
</feature>
<keyword evidence="2" id="KW-0812">Transmembrane</keyword>
<evidence type="ECO:0000256" key="1">
    <source>
        <dbReference type="SAM" id="MobiDB-lite"/>
    </source>
</evidence>
<feature type="signal peptide" evidence="3">
    <location>
        <begin position="1"/>
        <end position="30"/>
    </location>
</feature>
<evidence type="ECO:0000256" key="2">
    <source>
        <dbReference type="SAM" id="Phobius"/>
    </source>
</evidence>
<dbReference type="AlphaFoldDB" id="A0A8B8CSV9"/>
<dbReference type="SUPFAM" id="SSF52833">
    <property type="entry name" value="Thioredoxin-like"/>
    <property type="match status" value="1"/>
</dbReference>
<dbReference type="PANTHER" id="PTHR14684:SF2">
    <property type="entry name" value="THIOREDOXIN DOMAIN-CONTAINING PROTEIN 15"/>
    <property type="match status" value="1"/>
</dbReference>
<keyword evidence="5" id="KW-1185">Reference proteome</keyword>
<dbReference type="Proteomes" id="UP000694844">
    <property type="component" value="Chromosome 2"/>
</dbReference>
<evidence type="ECO:0000313" key="6">
    <source>
        <dbReference type="RefSeq" id="XP_022317521.1"/>
    </source>
</evidence>
<name>A0A8B8CSV9_CRAVI</name>
<feature type="transmembrane region" description="Helical" evidence="2">
    <location>
        <begin position="363"/>
        <end position="381"/>
    </location>
</feature>
<feature type="compositionally biased region" description="Basic and acidic residues" evidence="1">
    <location>
        <begin position="81"/>
        <end position="139"/>
    </location>
</feature>
<dbReference type="KEGG" id="cvn:111120826"/>
<sequence length="404" mass="45361">MLSLKLQTMFSKQHILTVLLVSSLFTTSLASEKEIKPTEENTESKNIENKEHVKQEQQERKVIDDVNQEEIHSVQTNTEVKQTDDIKVQQEKEVNEEDALKKQSAEVRETQDMKQDVAPEGSESKKNVGSDEKRSHTEEESSQSFFSFKSFVKNLVNPVLEELEKGDTGTNSDVKVVNEVSLNKSMPSNVTNDSIPVAAEIKNNKTDKRSKFTCTGRNYTAENSSVMIVNNTQLLSILSFDKNNTEGDCVLVLFFVPHCRFCAAMAPSFNALARVYSQLNIIAVDAAQFSNLNAKFGTVSVPNIALFHQSRAVVRFNSTEKSFANLVSFVKNSTGLEPNETVTVTPEDLIGPLPSVATETTDYMLLVSWLFVIFCSGFMFVQSNLGQQWINKINLLWQEHQHID</sequence>